<accession>A0A1X0QNK7</accession>
<organism evidence="1">
    <name type="scientific">Rhizopus microsporus var. microsporus</name>
    <dbReference type="NCBI Taxonomy" id="86635"/>
    <lineage>
        <taxon>Eukaryota</taxon>
        <taxon>Fungi</taxon>
        <taxon>Fungi incertae sedis</taxon>
        <taxon>Mucoromycota</taxon>
        <taxon>Mucoromycotina</taxon>
        <taxon>Mucoromycetes</taxon>
        <taxon>Mucorales</taxon>
        <taxon>Mucorineae</taxon>
        <taxon>Rhizopodaceae</taxon>
        <taxon>Rhizopus</taxon>
    </lineage>
</organism>
<dbReference type="PANTHER" id="PTHR45786">
    <property type="entry name" value="DNA BINDING PROTEIN-LIKE"/>
    <property type="match status" value="1"/>
</dbReference>
<protein>
    <recommendedName>
        <fullName evidence="2">Helitron helicase-like domain-containing protein</fullName>
    </recommendedName>
</protein>
<dbReference type="EMBL" id="KV922151">
    <property type="protein sequence ID" value="ORE01321.1"/>
    <property type="molecule type" value="Genomic_DNA"/>
</dbReference>
<feature type="non-terminal residue" evidence="1">
    <location>
        <position position="1"/>
    </location>
</feature>
<sequence length="194" mass="22357">PAAYISQLPRLHPLNLGRINKEYPHCHALHWVDERQEISLSRNPSWELCCKRGSVQLQLLPDLPQYLKGMLERTDTQGCHFKDNLRQYNVAFAFTSLGCDIAPAEERTNNENNKGGLHAFQIHGEIYHFQGPLLPANDGSSPSSAQLYIYDPLYAPERRSERDDNLDSEIIRELSAMLAQCNPFTRVYRHVYEY</sequence>
<evidence type="ECO:0000313" key="1">
    <source>
        <dbReference type="EMBL" id="ORE01321.1"/>
    </source>
</evidence>
<reference evidence="1" key="1">
    <citation type="journal article" date="2016" name="Proc. Natl. Acad. Sci. U.S.A.">
        <title>Lipid metabolic changes in an early divergent fungus govern the establishment of a mutualistic symbiosis with endobacteria.</title>
        <authorList>
            <person name="Lastovetsky O.A."/>
            <person name="Gaspar M.L."/>
            <person name="Mondo S.J."/>
            <person name="LaButti K.M."/>
            <person name="Sandor L."/>
            <person name="Grigoriev I.V."/>
            <person name="Henry S.A."/>
            <person name="Pawlowska T.E."/>
        </authorList>
    </citation>
    <scope>NUCLEOTIDE SEQUENCE [LARGE SCALE GENOMIC DNA]</scope>
    <source>
        <strain evidence="1">ATCC 52814</strain>
    </source>
</reference>
<evidence type="ECO:0008006" key="2">
    <source>
        <dbReference type="Google" id="ProtNLM"/>
    </source>
</evidence>
<dbReference type="AlphaFoldDB" id="A0A1X0QNK7"/>
<gene>
    <name evidence="1" type="ORF">BCV72DRAFT_217531</name>
</gene>
<proteinExistence type="predicted"/>
<dbReference type="Proteomes" id="UP000242414">
    <property type="component" value="Unassembled WGS sequence"/>
</dbReference>
<dbReference type="PANTHER" id="PTHR45786:SF74">
    <property type="entry name" value="ATP-DEPENDENT DNA HELICASE"/>
    <property type="match status" value="1"/>
</dbReference>
<dbReference type="VEuPathDB" id="FungiDB:BCV72DRAFT_217531"/>
<name>A0A1X0QNK7_RHIZD</name>
<dbReference type="OrthoDB" id="2447509at2759"/>